<keyword evidence="2" id="KW-1185">Reference proteome</keyword>
<evidence type="ECO:0000313" key="1">
    <source>
        <dbReference type="EMBL" id="GAA6407182.1"/>
    </source>
</evidence>
<sequence>MGQNAPYLCIAKRVTEHGVYSNFSEAPQYIWGVFVLQNAGKTVMIVSVQKGAELWRKKKSTALFLTWTA</sequence>
<protein>
    <submittedName>
        <fullName evidence="1">Uncharacterized protein</fullName>
    </submittedName>
</protein>
<name>A0ABQ0B6V6_9FIRM</name>
<proteinExistence type="predicted"/>
<dbReference type="EMBL" id="BAABYW010000001">
    <property type="protein sequence ID" value="GAA6407182.1"/>
    <property type="molecule type" value="Genomic_DNA"/>
</dbReference>
<dbReference type="Proteomes" id="UP001600943">
    <property type="component" value="Unassembled WGS sequence"/>
</dbReference>
<organism evidence="1 2">
    <name type="scientific">Blautia hominis</name>
    <dbReference type="NCBI Taxonomy" id="2025493"/>
    <lineage>
        <taxon>Bacteria</taxon>
        <taxon>Bacillati</taxon>
        <taxon>Bacillota</taxon>
        <taxon>Clostridia</taxon>
        <taxon>Lachnospirales</taxon>
        <taxon>Lachnospiraceae</taxon>
        <taxon>Blautia</taxon>
    </lineage>
</organism>
<accession>A0ABQ0B6V6</accession>
<reference evidence="1 2" key="1">
    <citation type="submission" date="2024-04" db="EMBL/GenBank/DDBJ databases">
        <title>Defined microbial consortia suppress multidrug-resistant proinflammatory Enterobacteriaceae via ecological control.</title>
        <authorList>
            <person name="Furuichi M."/>
            <person name="Kawaguchi T."/>
            <person name="Pust M."/>
            <person name="Yasuma K."/>
            <person name="Plichta D."/>
            <person name="Hasegawa N."/>
            <person name="Ohya T."/>
            <person name="Bhattarai S."/>
            <person name="Sasajima S."/>
            <person name="Aoto Y."/>
            <person name="Tuganbaev T."/>
            <person name="Yaginuma M."/>
            <person name="Ueda M."/>
            <person name="Okahashi N."/>
            <person name="Amafuji K."/>
            <person name="Kiridooshi Y."/>
            <person name="Sugita K."/>
            <person name="Strazar M."/>
            <person name="Skelly A."/>
            <person name="Suda W."/>
            <person name="Hattori M."/>
            <person name="Nakamoto N."/>
            <person name="Caballero S."/>
            <person name="Norman J."/>
            <person name="Olle B."/>
            <person name="Tanoue T."/>
            <person name="Arita M."/>
            <person name="Bucci V."/>
            <person name="Atarashi K."/>
            <person name="Xavier R."/>
            <person name="Honda K."/>
        </authorList>
    </citation>
    <scope>NUCLEOTIDE SEQUENCE [LARGE SCALE GENOMIC DNA]</scope>
    <source>
        <strain evidence="2">k04-0078-D8-1</strain>
    </source>
</reference>
<gene>
    <name evidence="1" type="ORF">K040078D81_12990</name>
</gene>
<comment type="caution">
    <text evidence="1">The sequence shown here is derived from an EMBL/GenBank/DDBJ whole genome shotgun (WGS) entry which is preliminary data.</text>
</comment>
<evidence type="ECO:0000313" key="2">
    <source>
        <dbReference type="Proteomes" id="UP001600943"/>
    </source>
</evidence>